<feature type="region of interest" description="Disordered" evidence="1">
    <location>
        <begin position="98"/>
        <end position="122"/>
    </location>
</feature>
<evidence type="ECO:0000313" key="3">
    <source>
        <dbReference type="Proteomes" id="UP001054857"/>
    </source>
</evidence>
<gene>
    <name evidence="2" type="ORF">Agub_g15501</name>
</gene>
<dbReference type="EMBL" id="BMAR01000075">
    <property type="protein sequence ID" value="GFR52897.1"/>
    <property type="molecule type" value="Genomic_DNA"/>
</dbReference>
<name>A0AAD3HU15_9CHLO</name>
<accession>A0AAD3HU15</accession>
<organism evidence="2 3">
    <name type="scientific">Astrephomene gubernaculifera</name>
    <dbReference type="NCBI Taxonomy" id="47775"/>
    <lineage>
        <taxon>Eukaryota</taxon>
        <taxon>Viridiplantae</taxon>
        <taxon>Chlorophyta</taxon>
        <taxon>core chlorophytes</taxon>
        <taxon>Chlorophyceae</taxon>
        <taxon>CS clade</taxon>
        <taxon>Chlamydomonadales</taxon>
        <taxon>Astrephomenaceae</taxon>
        <taxon>Astrephomene</taxon>
    </lineage>
</organism>
<feature type="region of interest" description="Disordered" evidence="1">
    <location>
        <begin position="1"/>
        <end position="30"/>
    </location>
</feature>
<feature type="compositionally biased region" description="Basic and acidic residues" evidence="1">
    <location>
        <begin position="107"/>
        <end position="122"/>
    </location>
</feature>
<comment type="caution">
    <text evidence="2">The sequence shown here is derived from an EMBL/GenBank/DDBJ whole genome shotgun (WGS) entry which is preliminary data.</text>
</comment>
<protein>
    <submittedName>
        <fullName evidence="2">Uncharacterized protein</fullName>
    </submittedName>
</protein>
<proteinExistence type="predicted"/>
<feature type="non-terminal residue" evidence="2">
    <location>
        <position position="1"/>
    </location>
</feature>
<evidence type="ECO:0000313" key="2">
    <source>
        <dbReference type="EMBL" id="GFR52897.1"/>
    </source>
</evidence>
<reference evidence="2 3" key="1">
    <citation type="journal article" date="2021" name="Sci. Rep.">
        <title>Genome sequencing of the multicellular alga Astrephomene provides insights into convergent evolution of germ-soma differentiation.</title>
        <authorList>
            <person name="Yamashita S."/>
            <person name="Yamamoto K."/>
            <person name="Matsuzaki R."/>
            <person name="Suzuki S."/>
            <person name="Yamaguchi H."/>
            <person name="Hirooka S."/>
            <person name="Minakuchi Y."/>
            <person name="Miyagishima S."/>
            <person name="Kawachi M."/>
            <person name="Toyoda A."/>
            <person name="Nozaki H."/>
        </authorList>
    </citation>
    <scope>NUCLEOTIDE SEQUENCE [LARGE SCALE GENOMIC DNA]</scope>
    <source>
        <strain evidence="2 3">NIES-4017</strain>
    </source>
</reference>
<feature type="non-terminal residue" evidence="2">
    <location>
        <position position="122"/>
    </location>
</feature>
<dbReference type="Proteomes" id="UP001054857">
    <property type="component" value="Unassembled WGS sequence"/>
</dbReference>
<dbReference type="AlphaFoldDB" id="A0AAD3HU15"/>
<keyword evidence="3" id="KW-1185">Reference proteome</keyword>
<evidence type="ECO:0000256" key="1">
    <source>
        <dbReference type="SAM" id="MobiDB-lite"/>
    </source>
</evidence>
<sequence length="122" mass="13354">SGGEDEGPAEGRTAQQPPPPPARLRAPRRTSPAYLQAQQLAGLPAEELGGRLLAELMQRDYRARKPLLERVRQLLRSRFDSGLLPAGELRELLAAVAGASRQAGRQNLREAGRRSAEARRAR</sequence>